<dbReference type="AlphaFoldDB" id="A0A443QSG7"/>
<proteinExistence type="predicted"/>
<dbReference type="InterPro" id="IPR052632">
    <property type="entry name" value="MICOS_subunit_Mic19"/>
</dbReference>
<comment type="caution">
    <text evidence="1">The sequence shown here is derived from an EMBL/GenBank/DDBJ whole genome shotgun (WGS) entry which is preliminary data.</text>
</comment>
<reference evidence="1 2" key="1">
    <citation type="journal article" date="2018" name="Gigascience">
        <title>Genomes of trombidid mites reveal novel predicted allergens and laterally-transferred genes associated with secondary metabolism.</title>
        <authorList>
            <person name="Dong X."/>
            <person name="Chaisiri K."/>
            <person name="Xia D."/>
            <person name="Armstrong S.D."/>
            <person name="Fang Y."/>
            <person name="Donnelly M.J."/>
            <person name="Kadowaki T."/>
            <person name="McGarry J.W."/>
            <person name="Darby A.C."/>
            <person name="Makepeace B.L."/>
        </authorList>
    </citation>
    <scope>NUCLEOTIDE SEQUENCE [LARGE SCALE GENOMIC DNA]</scope>
    <source>
        <strain evidence="1">UoL-WK</strain>
    </source>
</reference>
<name>A0A443QSG7_9ACAR</name>
<accession>A0A443QSG7</accession>
<organism evidence="1 2">
    <name type="scientific">Dinothrombium tinctorium</name>
    <dbReference type="NCBI Taxonomy" id="1965070"/>
    <lineage>
        <taxon>Eukaryota</taxon>
        <taxon>Metazoa</taxon>
        <taxon>Ecdysozoa</taxon>
        <taxon>Arthropoda</taxon>
        <taxon>Chelicerata</taxon>
        <taxon>Arachnida</taxon>
        <taxon>Acari</taxon>
        <taxon>Acariformes</taxon>
        <taxon>Trombidiformes</taxon>
        <taxon>Prostigmata</taxon>
        <taxon>Anystina</taxon>
        <taxon>Parasitengona</taxon>
        <taxon>Trombidioidea</taxon>
        <taxon>Trombidiidae</taxon>
        <taxon>Dinothrombium</taxon>
    </lineage>
</organism>
<dbReference type="OrthoDB" id="70030at2759"/>
<dbReference type="GO" id="GO:0007007">
    <property type="term" value="P:inner mitochondrial membrane organization"/>
    <property type="evidence" value="ECO:0007669"/>
    <property type="project" value="TreeGrafter"/>
</dbReference>
<dbReference type="PANTHER" id="PTHR21588:SF18">
    <property type="entry name" value="MICOS COMPLEX SUBUNIT MIC19"/>
    <property type="match status" value="1"/>
</dbReference>
<gene>
    <name evidence="1" type="ORF">B4U79_16086</name>
</gene>
<evidence type="ECO:0000313" key="2">
    <source>
        <dbReference type="Proteomes" id="UP000285301"/>
    </source>
</evidence>
<dbReference type="Proteomes" id="UP000285301">
    <property type="component" value="Unassembled WGS sequence"/>
</dbReference>
<keyword evidence="2" id="KW-1185">Reference proteome</keyword>
<evidence type="ECO:0008006" key="3">
    <source>
        <dbReference type="Google" id="ProtNLM"/>
    </source>
</evidence>
<sequence>MGGSPSTRRVTVVNDELSNVITVSSSVVKRLQGAEEDDGKKSEQQSKAEAKTAHLSRVSLMSSLFRFASTLKMNFDLLQNHIEGLDSLTVQQQVQREVQRAEKSWKTQISELERQNNQLWDLANKNFESKIKDVENTYISEHKHEPICQEAEKTLDSCYKTNKSKPLNCSAEVKNFVSCVNLVRREVFNSNA</sequence>
<dbReference type="GO" id="GO:0061617">
    <property type="term" value="C:MICOS complex"/>
    <property type="evidence" value="ECO:0007669"/>
    <property type="project" value="TreeGrafter"/>
</dbReference>
<evidence type="ECO:0000313" key="1">
    <source>
        <dbReference type="EMBL" id="RWS05967.1"/>
    </source>
</evidence>
<dbReference type="PANTHER" id="PTHR21588">
    <property type="entry name" value="COILED-COIL-HELIX-COILED-COIL-HELIX DOMAIN CONTAINING 6"/>
    <property type="match status" value="1"/>
</dbReference>
<dbReference type="EMBL" id="NCKU01004412">
    <property type="protein sequence ID" value="RWS05967.1"/>
    <property type="molecule type" value="Genomic_DNA"/>
</dbReference>
<protein>
    <recommendedName>
        <fullName evidence="3">MICOS complex subunit MIC19</fullName>
    </recommendedName>
</protein>
<dbReference type="STRING" id="1965070.A0A443QSG7"/>